<accession>A0ACB7Z5A5</accession>
<evidence type="ECO:0000313" key="2">
    <source>
        <dbReference type="Proteomes" id="UP000828048"/>
    </source>
</evidence>
<dbReference type="Proteomes" id="UP000828048">
    <property type="component" value="Chromosome 4"/>
</dbReference>
<evidence type="ECO:0000313" key="1">
    <source>
        <dbReference type="EMBL" id="KAH7861053.1"/>
    </source>
</evidence>
<protein>
    <submittedName>
        <fullName evidence="1">Uncharacterized protein</fullName>
    </submittedName>
</protein>
<reference evidence="1 2" key="1">
    <citation type="journal article" date="2021" name="Hortic Res">
        <title>High-quality reference genome and annotation aids understanding of berry development for evergreen blueberry (Vaccinium darrowii).</title>
        <authorList>
            <person name="Yu J."/>
            <person name="Hulse-Kemp A.M."/>
            <person name="Babiker E."/>
            <person name="Staton M."/>
        </authorList>
    </citation>
    <scope>NUCLEOTIDE SEQUENCE [LARGE SCALE GENOMIC DNA]</scope>
    <source>
        <strain evidence="2">cv. NJ 8807/NJ 8810</strain>
        <tissue evidence="1">Young leaf</tissue>
    </source>
</reference>
<comment type="caution">
    <text evidence="1">The sequence shown here is derived from an EMBL/GenBank/DDBJ whole genome shotgun (WGS) entry which is preliminary data.</text>
</comment>
<proteinExistence type="predicted"/>
<name>A0ACB7Z5A5_9ERIC</name>
<gene>
    <name evidence="1" type="ORF">Vadar_021030</name>
</gene>
<keyword evidence="2" id="KW-1185">Reference proteome</keyword>
<dbReference type="EMBL" id="CM037154">
    <property type="protein sequence ID" value="KAH7861053.1"/>
    <property type="molecule type" value="Genomic_DNA"/>
</dbReference>
<sequence length="524" mass="57095">MSVSVCPFWVQIHGLPVEKLSRANAETIGSRLGKLMALETSSAGFCLSRGFLQVRVEINTSQPLPKGFWLRGKAGLTNDRWISFKFEKLPDFCYACGRLGHDNKGCRFVSKVDGENSGYGPEMRTSRARKGSIPIEVIRSEVDAAESRVQNLFLRRPEIQLTEKGARLVNASEEQVERPSHVFPQQTSKVVAAYISSLRTDTDVLHRTGVTESRVPGFIPSSHPHLNFPQASSPITPSFETGQTSDNGPHQTIIPILTNILSSPSPSPILVHNTSLPDRGPHYFVTEPPDSPRGVSTQPTTTILTTHPPSLSPINSTLLIKPASPFTNPEPPTSPRITASTQPNNTTNITHAHSSPSSPSAMTHFTKQISPNANSSQVPTLDPSFVIPVKPPSPKLPNIPLSTVFKSLFLKRKHDDEPTSPSRSKILRICSPSQPSAPPSPKPIQSSRKSRKGYSRTKSSPRSLVSPNIQCFLEDGLCEVPVRQLSVEGGECTSESMKEDKVDLKRMSAVNGRVAGPQQPPSLC</sequence>
<organism evidence="1 2">
    <name type="scientific">Vaccinium darrowii</name>
    <dbReference type="NCBI Taxonomy" id="229202"/>
    <lineage>
        <taxon>Eukaryota</taxon>
        <taxon>Viridiplantae</taxon>
        <taxon>Streptophyta</taxon>
        <taxon>Embryophyta</taxon>
        <taxon>Tracheophyta</taxon>
        <taxon>Spermatophyta</taxon>
        <taxon>Magnoliopsida</taxon>
        <taxon>eudicotyledons</taxon>
        <taxon>Gunneridae</taxon>
        <taxon>Pentapetalae</taxon>
        <taxon>asterids</taxon>
        <taxon>Ericales</taxon>
        <taxon>Ericaceae</taxon>
        <taxon>Vaccinioideae</taxon>
        <taxon>Vaccinieae</taxon>
        <taxon>Vaccinium</taxon>
    </lineage>
</organism>